<dbReference type="GO" id="GO:0005634">
    <property type="term" value="C:nucleus"/>
    <property type="evidence" value="ECO:0007669"/>
    <property type="project" value="TreeGrafter"/>
</dbReference>
<dbReference type="SMART" id="SM00487">
    <property type="entry name" value="DEXDc"/>
    <property type="match status" value="1"/>
</dbReference>
<dbReference type="CDD" id="cd18793">
    <property type="entry name" value="SF2_C_SNF"/>
    <property type="match status" value="1"/>
</dbReference>
<feature type="compositionally biased region" description="Acidic residues" evidence="8">
    <location>
        <begin position="472"/>
        <end position="481"/>
    </location>
</feature>
<dbReference type="GO" id="GO:0061630">
    <property type="term" value="F:ubiquitin protein ligase activity"/>
    <property type="evidence" value="ECO:0007669"/>
    <property type="project" value="TreeGrafter"/>
</dbReference>
<evidence type="ECO:0000313" key="12">
    <source>
        <dbReference type="Proteomes" id="UP000799640"/>
    </source>
</evidence>
<dbReference type="GO" id="GO:0000209">
    <property type="term" value="P:protein polyubiquitination"/>
    <property type="evidence" value="ECO:0007669"/>
    <property type="project" value="TreeGrafter"/>
</dbReference>
<dbReference type="InterPro" id="IPR013083">
    <property type="entry name" value="Znf_RING/FYVE/PHD"/>
</dbReference>
<dbReference type="GO" id="GO:0008270">
    <property type="term" value="F:zinc ion binding"/>
    <property type="evidence" value="ECO:0007669"/>
    <property type="project" value="UniProtKB-KW"/>
</dbReference>
<dbReference type="PROSITE" id="PS50089">
    <property type="entry name" value="ZF_RING_2"/>
    <property type="match status" value="1"/>
</dbReference>
<protein>
    <recommendedName>
        <fullName evidence="13">RING-type domain-containing protein</fullName>
    </recommendedName>
</protein>
<reference evidence="11" key="1">
    <citation type="journal article" date="2020" name="Stud. Mycol.">
        <title>101 Dothideomycetes genomes: a test case for predicting lifestyles and emergence of pathogens.</title>
        <authorList>
            <person name="Haridas S."/>
            <person name="Albert R."/>
            <person name="Binder M."/>
            <person name="Bloem J."/>
            <person name="Labutti K."/>
            <person name="Salamov A."/>
            <person name="Andreopoulos B."/>
            <person name="Baker S."/>
            <person name="Barry K."/>
            <person name="Bills G."/>
            <person name="Bluhm B."/>
            <person name="Cannon C."/>
            <person name="Castanera R."/>
            <person name="Culley D."/>
            <person name="Daum C."/>
            <person name="Ezra D."/>
            <person name="Gonzalez J."/>
            <person name="Henrissat B."/>
            <person name="Kuo A."/>
            <person name="Liang C."/>
            <person name="Lipzen A."/>
            <person name="Lutzoni F."/>
            <person name="Magnuson J."/>
            <person name="Mondo S."/>
            <person name="Nolan M."/>
            <person name="Ohm R."/>
            <person name="Pangilinan J."/>
            <person name="Park H.-J."/>
            <person name="Ramirez L."/>
            <person name="Alfaro M."/>
            <person name="Sun H."/>
            <person name="Tritt A."/>
            <person name="Yoshinaga Y."/>
            <person name="Zwiers L.-H."/>
            <person name="Turgeon B."/>
            <person name="Goodwin S."/>
            <person name="Spatafora J."/>
            <person name="Crous P."/>
            <person name="Grigoriev I."/>
        </authorList>
    </citation>
    <scope>NUCLEOTIDE SEQUENCE</scope>
    <source>
        <strain evidence="11">CBS 262.69</strain>
    </source>
</reference>
<dbReference type="OrthoDB" id="5330228at2759"/>
<accession>A0A6G1HT70</accession>
<evidence type="ECO:0008006" key="13">
    <source>
        <dbReference type="Google" id="ProtNLM"/>
    </source>
</evidence>
<dbReference type="Pfam" id="PF00176">
    <property type="entry name" value="SNF2-rel_dom"/>
    <property type="match status" value="1"/>
</dbReference>
<dbReference type="GO" id="GO:0006974">
    <property type="term" value="P:DNA damage response"/>
    <property type="evidence" value="ECO:0007669"/>
    <property type="project" value="TreeGrafter"/>
</dbReference>
<sequence>EWSPQDFYANTHVPDPSTVANLGDCHLPFVLFPFQARTVAWMLKREGVQYAGGRLADVAQPTSPLFHRAVDALGTPCYISDVLSQICITPPLFDMRGGILAEEMGLGKTVELISLIRAHAQPPNMLDNGHLTSCGATLIVVPSHILHQWTNELKAHDPGLRVFTYTGVQKWGDREPREMAEYDVVITTYNTISREVHFTQELPTRVLRRAPVNKPMRSPLVEVSWWRVCLDEAQMVESGVSGAAKVAQQIPRVNSWVVSGTPIQKDARDLIGLLPFLQSAHSMKTWKKISRPTYKRLVAQIALRHTKELVRDEIALPPQTRVVVTLPFSPVDQQNYNDHAEVMARECQLEGESTDSEKMRVWLRRLRQACLHPQLIDGTMVRKRNPGQLLGVDQVLQSMVDQNEASIRSEQRALILSRVRQGHVLAYAKSVPDRAPQALRRYQEALKSAQELVKECRDELAAVAGAGVSSEADGEVSEDELDKAAKGPEAEALRRRAGARRELRSLLEVEHVCLFFVATAYFQLKTEKEALAAGESPTSELETLETAYYDRAQAVRTEILRGSRARVNNVMTKVKASFSPEIPIVPELPDVDGIENRRIVDAFFELRDLLNAQADALQEIRQKVVEILLQPLVDNDVTETTGEEYESSTKTQDDLYVYELWHRALIAQRQATLIGQRNTLVNNEVKDAARMAKDGTGPNPELMRKAAERLAALQPNDQASLRGVVTEARSLITQLEWKRDGGAARAAAELALTEQLLKELQDITSHQMKHFGELEKAHDLFRTATNVRLDYYRQLQGISDTVAPYKESMDDKLDKVALVDLERKRAAAEAQLATLYGKRRYLRHLQAETDVDCGICQSELTDGVISVCGHQFCRECAGQWFARSRRCPMCKARIKKRDLRPVSHNQPRELQVKEVAPSGITTAAVGPVGISAATLREIQAVELPRTYSTKIDAIARHILWLRQHDPGAKSVVFSQFTPFLDLLGMAFASLGIEFTSIKNKNGTSMIDEFLANPAVEAFLLPAQSNASGLNLVVATHVFLCEPLINPAIEMQAIARVHRIGQRRATTVYTYLIADSVEEAVYEVAVGRRREHV</sequence>
<evidence type="ECO:0000259" key="9">
    <source>
        <dbReference type="PROSITE" id="PS50089"/>
    </source>
</evidence>
<dbReference type="PANTHER" id="PTHR45865:SF1">
    <property type="entry name" value="E3 UBIQUITIN-PROTEIN LIGASE SHPRH"/>
    <property type="match status" value="1"/>
</dbReference>
<dbReference type="PROSITE" id="PS51192">
    <property type="entry name" value="HELICASE_ATP_BIND_1"/>
    <property type="match status" value="1"/>
</dbReference>
<dbReference type="InterPro" id="IPR001650">
    <property type="entry name" value="Helicase_C-like"/>
</dbReference>
<dbReference type="Gene3D" id="3.30.40.10">
    <property type="entry name" value="Zinc/RING finger domain, C3HC4 (zinc finger)"/>
    <property type="match status" value="1"/>
</dbReference>
<evidence type="ECO:0000256" key="8">
    <source>
        <dbReference type="SAM" id="MobiDB-lite"/>
    </source>
</evidence>
<feature type="region of interest" description="Disordered" evidence="8">
    <location>
        <begin position="471"/>
        <end position="490"/>
    </location>
</feature>
<dbReference type="GO" id="GO:0005524">
    <property type="term" value="F:ATP binding"/>
    <property type="evidence" value="ECO:0007669"/>
    <property type="project" value="InterPro"/>
</dbReference>
<keyword evidence="4" id="KW-0378">Hydrolase</keyword>
<evidence type="ECO:0000256" key="4">
    <source>
        <dbReference type="ARBA" id="ARBA00022801"/>
    </source>
</evidence>
<dbReference type="Pfam" id="PF26021">
    <property type="entry name" value="Ferritin_C144_05"/>
    <property type="match status" value="1"/>
</dbReference>
<dbReference type="Gene3D" id="3.40.50.10810">
    <property type="entry name" value="Tandem AAA-ATPase domain"/>
    <property type="match status" value="1"/>
</dbReference>
<gene>
    <name evidence="11" type="ORF">EJ06DRAFT_452950</name>
</gene>
<evidence type="ECO:0000313" key="11">
    <source>
        <dbReference type="EMBL" id="KAF2398935.1"/>
    </source>
</evidence>
<dbReference type="EMBL" id="ML996699">
    <property type="protein sequence ID" value="KAF2398935.1"/>
    <property type="molecule type" value="Genomic_DNA"/>
</dbReference>
<evidence type="ECO:0000256" key="5">
    <source>
        <dbReference type="ARBA" id="ARBA00022833"/>
    </source>
</evidence>
<keyword evidence="3 7" id="KW-0863">Zinc-finger</keyword>
<evidence type="ECO:0000256" key="3">
    <source>
        <dbReference type="ARBA" id="ARBA00022771"/>
    </source>
</evidence>
<dbReference type="InterPro" id="IPR059033">
    <property type="entry name" value="C144_05_dom"/>
</dbReference>
<dbReference type="InterPro" id="IPR027417">
    <property type="entry name" value="P-loop_NTPase"/>
</dbReference>
<evidence type="ECO:0000256" key="7">
    <source>
        <dbReference type="PROSITE-ProRule" id="PRU00175"/>
    </source>
</evidence>
<dbReference type="GO" id="GO:0016787">
    <property type="term" value="F:hydrolase activity"/>
    <property type="evidence" value="ECO:0007669"/>
    <property type="project" value="UniProtKB-KW"/>
</dbReference>
<organism evidence="11 12">
    <name type="scientific">Trichodelitschia bisporula</name>
    <dbReference type="NCBI Taxonomy" id="703511"/>
    <lineage>
        <taxon>Eukaryota</taxon>
        <taxon>Fungi</taxon>
        <taxon>Dikarya</taxon>
        <taxon>Ascomycota</taxon>
        <taxon>Pezizomycotina</taxon>
        <taxon>Dothideomycetes</taxon>
        <taxon>Dothideomycetes incertae sedis</taxon>
        <taxon>Phaeotrichales</taxon>
        <taxon>Phaeotrichaceae</taxon>
        <taxon>Trichodelitschia</taxon>
    </lineage>
</organism>
<dbReference type="Gene3D" id="3.40.50.300">
    <property type="entry name" value="P-loop containing nucleotide triphosphate hydrolases"/>
    <property type="match status" value="1"/>
</dbReference>
<feature type="domain" description="Helicase ATP-binding" evidence="10">
    <location>
        <begin position="89"/>
        <end position="280"/>
    </location>
</feature>
<keyword evidence="12" id="KW-1185">Reference proteome</keyword>
<dbReference type="Pfam" id="PF13639">
    <property type="entry name" value="zf-RING_2"/>
    <property type="match status" value="1"/>
</dbReference>
<keyword evidence="5" id="KW-0862">Zinc</keyword>
<dbReference type="InterPro" id="IPR049730">
    <property type="entry name" value="SNF2/RAD54-like_C"/>
</dbReference>
<keyword evidence="2" id="KW-0547">Nucleotide-binding</keyword>
<evidence type="ECO:0000256" key="6">
    <source>
        <dbReference type="ARBA" id="ARBA00022840"/>
    </source>
</evidence>
<feature type="domain" description="RING-type" evidence="9">
    <location>
        <begin position="853"/>
        <end position="891"/>
    </location>
</feature>
<name>A0A6G1HT70_9PEZI</name>
<dbReference type="SUPFAM" id="SSF52540">
    <property type="entry name" value="P-loop containing nucleoside triphosphate hydrolases"/>
    <property type="match status" value="2"/>
</dbReference>
<dbReference type="AlphaFoldDB" id="A0A6G1HT70"/>
<dbReference type="PANTHER" id="PTHR45865">
    <property type="entry name" value="E3 UBIQUITIN-PROTEIN LIGASE SHPRH FAMILY MEMBER"/>
    <property type="match status" value="1"/>
</dbReference>
<keyword evidence="6" id="KW-0067">ATP-binding</keyword>
<dbReference type="InterPro" id="IPR038718">
    <property type="entry name" value="SNF2-like_sf"/>
</dbReference>
<evidence type="ECO:0000256" key="1">
    <source>
        <dbReference type="ARBA" id="ARBA00022723"/>
    </source>
</evidence>
<dbReference type="InterPro" id="IPR014001">
    <property type="entry name" value="Helicase_ATP-bd"/>
</dbReference>
<dbReference type="InterPro" id="IPR052583">
    <property type="entry name" value="ATP-helicase/E3_Ub-Ligase"/>
</dbReference>
<feature type="non-terminal residue" evidence="11">
    <location>
        <position position="1"/>
    </location>
</feature>
<feature type="non-terminal residue" evidence="11">
    <location>
        <position position="1092"/>
    </location>
</feature>
<evidence type="ECO:0000256" key="2">
    <source>
        <dbReference type="ARBA" id="ARBA00022741"/>
    </source>
</evidence>
<dbReference type="SUPFAM" id="SSF57850">
    <property type="entry name" value="RING/U-box"/>
    <property type="match status" value="1"/>
</dbReference>
<dbReference type="Pfam" id="PF00271">
    <property type="entry name" value="Helicase_C"/>
    <property type="match status" value="1"/>
</dbReference>
<dbReference type="SMART" id="SM00184">
    <property type="entry name" value="RING"/>
    <property type="match status" value="1"/>
</dbReference>
<dbReference type="InterPro" id="IPR017907">
    <property type="entry name" value="Znf_RING_CS"/>
</dbReference>
<dbReference type="InterPro" id="IPR001841">
    <property type="entry name" value="Znf_RING"/>
</dbReference>
<dbReference type="InterPro" id="IPR000330">
    <property type="entry name" value="SNF2_N"/>
</dbReference>
<evidence type="ECO:0000259" key="10">
    <source>
        <dbReference type="PROSITE" id="PS51192"/>
    </source>
</evidence>
<keyword evidence="1" id="KW-0479">Metal-binding</keyword>
<dbReference type="PROSITE" id="PS00518">
    <property type="entry name" value="ZF_RING_1"/>
    <property type="match status" value="1"/>
</dbReference>
<dbReference type="Proteomes" id="UP000799640">
    <property type="component" value="Unassembled WGS sequence"/>
</dbReference>
<proteinExistence type="predicted"/>